<protein>
    <recommendedName>
        <fullName evidence="5">N-acetyldiaminopimelate deacetylase</fullName>
        <ecNumber evidence="5">3.5.1.47</ecNumber>
    </recommendedName>
</protein>
<keyword evidence="6" id="KW-0464">Manganese</keyword>
<dbReference type="HOGENOM" id="CLU_023257_0_1_9"/>
<feature type="binding site" evidence="6">
    <location>
        <position position="99"/>
    </location>
    <ligand>
        <name>Mn(2+)</name>
        <dbReference type="ChEBI" id="CHEBI:29035"/>
        <label>2</label>
    </ligand>
</feature>
<proteinExistence type="inferred from homology"/>
<feature type="binding site" evidence="6">
    <location>
        <position position="160"/>
    </location>
    <ligand>
        <name>Mn(2+)</name>
        <dbReference type="ChEBI" id="CHEBI:29035"/>
        <label>2</label>
    </ligand>
</feature>
<feature type="binding site" evidence="6">
    <location>
        <position position="355"/>
    </location>
    <ligand>
        <name>Mn(2+)</name>
        <dbReference type="ChEBI" id="CHEBI:29035"/>
        <label>2</label>
    </ligand>
</feature>
<evidence type="ECO:0000256" key="1">
    <source>
        <dbReference type="ARBA" id="ARBA00022605"/>
    </source>
</evidence>
<comment type="caution">
    <text evidence="8">The sequence shown here is derived from an EMBL/GenBank/DDBJ whole genome shotgun (WGS) entry which is preliminary data.</text>
</comment>
<dbReference type="PANTHER" id="PTHR11014">
    <property type="entry name" value="PEPTIDASE M20 FAMILY MEMBER"/>
    <property type="match status" value="1"/>
</dbReference>
<dbReference type="InterPro" id="IPR017439">
    <property type="entry name" value="Amidohydrolase"/>
</dbReference>
<dbReference type="Proteomes" id="UP000003346">
    <property type="component" value="Unassembled WGS sequence"/>
</dbReference>
<keyword evidence="2 5" id="KW-0378">Hydrolase</keyword>
<dbReference type="Gene3D" id="3.30.70.360">
    <property type="match status" value="1"/>
</dbReference>
<dbReference type="GO" id="GO:0046872">
    <property type="term" value="F:metal ion binding"/>
    <property type="evidence" value="ECO:0007669"/>
    <property type="project" value="UniProtKB-KW"/>
</dbReference>
<dbReference type="UniPathway" id="UPA00034">
    <property type="reaction ID" value="UER00024"/>
</dbReference>
<dbReference type="FunFam" id="3.30.70.360:FF:000001">
    <property type="entry name" value="N-acetyldiaminopimelate deacetylase"/>
    <property type="match status" value="1"/>
</dbReference>
<comment type="cofactor">
    <cofactor evidence="6">
        <name>Mn(2+)</name>
        <dbReference type="ChEBI" id="CHEBI:29035"/>
    </cofactor>
    <text evidence="6">The Mn(2+) ion enhances activity.</text>
</comment>
<dbReference type="HAMAP" id="MF_01692">
    <property type="entry name" value="DapEL"/>
    <property type="match status" value="1"/>
</dbReference>
<dbReference type="GO" id="GO:0019877">
    <property type="term" value="P:diaminopimelate biosynthetic process"/>
    <property type="evidence" value="ECO:0007669"/>
    <property type="project" value="UniProtKB-UniRule"/>
</dbReference>
<dbReference type="AlphaFoldDB" id="A0NJU5"/>
<dbReference type="InterPro" id="IPR002933">
    <property type="entry name" value="Peptidase_M20"/>
</dbReference>
<evidence type="ECO:0000313" key="8">
    <source>
        <dbReference type="EMBL" id="EAV39213.1"/>
    </source>
</evidence>
<dbReference type="NCBIfam" id="TIGR01891">
    <property type="entry name" value="amidohydrolases"/>
    <property type="match status" value="1"/>
</dbReference>
<feature type="active site" evidence="5">
    <location>
        <position position="74"/>
    </location>
</feature>
<keyword evidence="6" id="KW-0479">Metal-binding</keyword>
<feature type="binding site" evidence="6">
    <location>
        <position position="101"/>
    </location>
    <ligand>
        <name>Mn(2+)</name>
        <dbReference type="ChEBI" id="CHEBI:29035"/>
        <label>2</label>
    </ligand>
</feature>
<dbReference type="Gene3D" id="3.40.630.10">
    <property type="entry name" value="Zn peptidases"/>
    <property type="match status" value="1"/>
</dbReference>
<evidence type="ECO:0000313" key="9">
    <source>
        <dbReference type="Proteomes" id="UP000003346"/>
    </source>
</evidence>
<comment type="catalytic activity">
    <reaction evidence="5">
        <text>N-acetyl-(2S,6S)-2,6-diaminopimelate + H2O = (2S,6S)-2,6-diaminopimelate + acetate</text>
        <dbReference type="Rhea" id="RHEA:20405"/>
        <dbReference type="ChEBI" id="CHEBI:15377"/>
        <dbReference type="ChEBI" id="CHEBI:30089"/>
        <dbReference type="ChEBI" id="CHEBI:57609"/>
        <dbReference type="ChEBI" id="CHEBI:58767"/>
        <dbReference type="EC" id="3.5.1.47"/>
    </reaction>
</comment>
<evidence type="ECO:0000256" key="5">
    <source>
        <dbReference type="HAMAP-Rule" id="MF_01692"/>
    </source>
</evidence>
<evidence type="ECO:0000256" key="4">
    <source>
        <dbReference type="ARBA" id="ARBA00023154"/>
    </source>
</evidence>
<comment type="similarity">
    <text evidence="5">Belongs to the peptidase M20A family. N-acetyldiaminopimelate deacetylase subfamily.</text>
</comment>
<dbReference type="Pfam" id="PF07687">
    <property type="entry name" value="M20_dimer"/>
    <property type="match status" value="1"/>
</dbReference>
<gene>
    <name evidence="8" type="ORF">OENOO_60024</name>
</gene>
<evidence type="ECO:0000256" key="6">
    <source>
        <dbReference type="PIRSR" id="PIRSR005962-1"/>
    </source>
</evidence>
<evidence type="ECO:0000256" key="2">
    <source>
        <dbReference type="ARBA" id="ARBA00022801"/>
    </source>
</evidence>
<feature type="domain" description="Peptidase M20 dimerisation" evidence="7">
    <location>
        <begin position="180"/>
        <end position="258"/>
    </location>
</feature>
<dbReference type="EC" id="3.5.1.47" evidence="5"/>
<dbReference type="CDD" id="cd05670">
    <property type="entry name" value="M20_Acy1_YkuR-like"/>
    <property type="match status" value="1"/>
</dbReference>
<dbReference type="EMBL" id="AAUV01000055">
    <property type="protein sequence ID" value="EAV39213.1"/>
    <property type="molecule type" value="Genomic_DNA"/>
</dbReference>
<keyword evidence="4 5" id="KW-0457">Lysine biosynthesis</keyword>
<comment type="pathway">
    <text evidence="5">Amino-acid biosynthesis; L-lysine biosynthesis via DAP pathway; LL-2,6-diaminopimelate from (S)-tetrahydrodipicolinate (acetylase route): step 3/3.</text>
</comment>
<feature type="binding site" evidence="6">
    <location>
        <position position="133"/>
    </location>
    <ligand>
        <name>Mn(2+)</name>
        <dbReference type="ChEBI" id="CHEBI:29035"/>
        <label>2</label>
    </ligand>
</feature>
<comment type="function">
    <text evidence="5">Catalyzes the conversion of N-acetyl-diaminopimelate to diaminopimelate and acetate.</text>
</comment>
<dbReference type="PIRSF" id="PIRSF005962">
    <property type="entry name" value="Pept_M20D_amidohydro"/>
    <property type="match status" value="1"/>
</dbReference>
<dbReference type="PANTHER" id="PTHR11014:SF98">
    <property type="entry name" value="N-ACETYLDIAMINOPIMELATE DEACETYLASE"/>
    <property type="match status" value="1"/>
</dbReference>
<dbReference type="InterPro" id="IPR036264">
    <property type="entry name" value="Bact_exopeptidase_dim_dom"/>
</dbReference>
<dbReference type="Pfam" id="PF01546">
    <property type="entry name" value="Peptidase_M20"/>
    <property type="match status" value="1"/>
</dbReference>
<keyword evidence="1 5" id="KW-0028">Amino-acid biosynthesis</keyword>
<sequence length="383" mass="42326">MMLSDEQLIKIRRHLHANPEIGMQEVKTHQFLLEQIAKFPQENLTIETISEIPTALLVRIAGSDPKRTIALRTDMDALPIQEETGLDFASKNDHVMHACGHDIHMTVALGILSYFAEHQPKDNLLVFFQPAEENEFGGKRFYDAGGFQGEYLPDEFYALHVNPQLPAGQIASRKGTLFAGSNELRISFIGKSGHAAYPQNAKDSIVAAANFVTNVQTVVSRNVDPIEGGVVTIGKFNAGKAMNIIAGKADIEGTIRSFTQSGMEIMTKHIRMIAEGIAGAFGQELKINFRQGGYMPVVNDERTTNFFIDYMKNADGVDFKIVQPAMIAEDFGFLSNQFEGTMCWLGVNDPKHSLHSDHLNPDESAITKGVEAIKGFLIARMQK</sequence>
<accession>A0NJU5</accession>
<evidence type="ECO:0000259" key="7">
    <source>
        <dbReference type="Pfam" id="PF07687"/>
    </source>
</evidence>
<dbReference type="InterPro" id="IPR011650">
    <property type="entry name" value="Peptidase_M20_dimer"/>
</dbReference>
<dbReference type="SUPFAM" id="SSF53187">
    <property type="entry name" value="Zn-dependent exopeptidases"/>
    <property type="match status" value="1"/>
</dbReference>
<keyword evidence="3 5" id="KW-0220">Diaminopimelate biosynthesis</keyword>
<organism evidence="8 9">
    <name type="scientific">Oenococcus oeni ATCC BAA-1163</name>
    <dbReference type="NCBI Taxonomy" id="379360"/>
    <lineage>
        <taxon>Bacteria</taxon>
        <taxon>Bacillati</taxon>
        <taxon>Bacillota</taxon>
        <taxon>Bacilli</taxon>
        <taxon>Lactobacillales</taxon>
        <taxon>Lactobacillaceae</taxon>
        <taxon>Oenococcus</taxon>
    </lineage>
</organism>
<feature type="active site" description="Proton acceptor" evidence="5">
    <location>
        <position position="133"/>
    </location>
</feature>
<dbReference type="GO" id="GO:0009089">
    <property type="term" value="P:lysine biosynthetic process via diaminopimelate"/>
    <property type="evidence" value="ECO:0007669"/>
    <property type="project" value="UniProtKB-UniRule"/>
</dbReference>
<dbReference type="InterPro" id="IPR023905">
    <property type="entry name" value="AcetylDAP_deacetylase"/>
</dbReference>
<evidence type="ECO:0000256" key="3">
    <source>
        <dbReference type="ARBA" id="ARBA00022915"/>
    </source>
</evidence>
<reference evidence="8 9" key="1">
    <citation type="submission" date="2006-11" db="EMBL/GenBank/DDBJ databases">
        <authorList>
            <consortium name="Laboratoire de Microbiologie (Universite Bourgogne)"/>
            <consortium name="GENOME Express"/>
            <consortium name="UMR Oenologie Ampelologie (Universite Bordeaux 2)"/>
            <person name="Guzzo J."/>
        </authorList>
    </citation>
    <scope>NUCLEOTIDE SEQUENCE [LARGE SCALE GENOMIC DNA]</scope>
    <source>
        <strain evidence="8 9">ATCC BAA-1163</strain>
    </source>
</reference>
<dbReference type="SUPFAM" id="SSF55031">
    <property type="entry name" value="Bacterial exopeptidase dimerisation domain"/>
    <property type="match status" value="1"/>
</dbReference>
<dbReference type="GO" id="GO:0050118">
    <property type="term" value="F:N-acetyldiaminopimelate deacetylase activity"/>
    <property type="evidence" value="ECO:0007669"/>
    <property type="project" value="UniProtKB-UniRule"/>
</dbReference>
<name>A0NJU5_OENOE</name>